<feature type="transmembrane region" description="Helical" evidence="5">
    <location>
        <begin position="6"/>
        <end position="23"/>
    </location>
</feature>
<evidence type="ECO:0000313" key="8">
    <source>
        <dbReference type="Proteomes" id="UP001152599"/>
    </source>
</evidence>
<dbReference type="Pfam" id="PF01699">
    <property type="entry name" value="Na_Ca_ex"/>
    <property type="match status" value="2"/>
</dbReference>
<dbReference type="GO" id="GO:0005262">
    <property type="term" value="F:calcium channel activity"/>
    <property type="evidence" value="ECO:0007669"/>
    <property type="project" value="TreeGrafter"/>
</dbReference>
<evidence type="ECO:0000256" key="4">
    <source>
        <dbReference type="ARBA" id="ARBA00023136"/>
    </source>
</evidence>
<comment type="subcellular location">
    <subcellularLocation>
        <location evidence="1">Membrane</location>
        <topology evidence="1">Multi-pass membrane protein</topology>
    </subcellularLocation>
</comment>
<evidence type="ECO:0000256" key="1">
    <source>
        <dbReference type="ARBA" id="ARBA00004141"/>
    </source>
</evidence>
<dbReference type="PANTHER" id="PTHR10846">
    <property type="entry name" value="SODIUM/POTASSIUM/CALCIUM EXCHANGER"/>
    <property type="match status" value="1"/>
</dbReference>
<keyword evidence="8" id="KW-1185">Reference proteome</keyword>
<proteinExistence type="predicted"/>
<gene>
    <name evidence="7" type="ORF">NMK71_09845</name>
</gene>
<feature type="transmembrane region" description="Helical" evidence="5">
    <location>
        <begin position="128"/>
        <end position="145"/>
    </location>
</feature>
<keyword evidence="2 5" id="KW-0812">Transmembrane</keyword>
<feature type="transmembrane region" description="Helical" evidence="5">
    <location>
        <begin position="239"/>
        <end position="259"/>
    </location>
</feature>
<feature type="transmembrane region" description="Helical" evidence="5">
    <location>
        <begin position="271"/>
        <end position="288"/>
    </location>
</feature>
<reference evidence="7" key="1">
    <citation type="submission" date="2022-07" db="EMBL/GenBank/DDBJ databases">
        <title>Description and genome-wide analysis of Profundicola chukchiensis gen. nov., sp. nov., marine bacteria isolated from bottom sediments of the Chukchi Sea.</title>
        <authorList>
            <person name="Romanenko L."/>
            <person name="Otstavnykh N."/>
            <person name="Kurilenko V."/>
            <person name="Eremeev V."/>
            <person name="Velansky P."/>
            <person name="Mikhailov V."/>
            <person name="Isaeva M."/>
        </authorList>
    </citation>
    <scope>NUCLEOTIDE SEQUENCE</scope>
    <source>
        <strain evidence="7">KMM 9713</strain>
    </source>
</reference>
<comment type="caution">
    <text evidence="7">The sequence shown here is derived from an EMBL/GenBank/DDBJ whole genome shotgun (WGS) entry which is preliminary data.</text>
</comment>
<dbReference type="InterPro" id="IPR004837">
    <property type="entry name" value="NaCa_Exmemb"/>
</dbReference>
<dbReference type="InterPro" id="IPR004481">
    <property type="entry name" value="K/Na/Ca-exchanger"/>
</dbReference>
<evidence type="ECO:0000256" key="5">
    <source>
        <dbReference type="SAM" id="Phobius"/>
    </source>
</evidence>
<feature type="transmembrane region" description="Helical" evidence="5">
    <location>
        <begin position="68"/>
        <end position="91"/>
    </location>
</feature>
<organism evidence="7 8">
    <name type="scientific">Profundicola chukchiensis</name>
    <dbReference type="NCBI Taxonomy" id="2961959"/>
    <lineage>
        <taxon>Bacteria</taxon>
        <taxon>Pseudomonadati</taxon>
        <taxon>Bacteroidota</taxon>
        <taxon>Flavobacteriia</taxon>
        <taxon>Flavobacteriales</taxon>
        <taxon>Weeksellaceae</taxon>
        <taxon>Profundicola</taxon>
    </lineage>
</organism>
<name>A0A9X4N476_9FLAO</name>
<feature type="transmembrane region" description="Helical" evidence="5">
    <location>
        <begin position="103"/>
        <end position="122"/>
    </location>
</feature>
<protein>
    <submittedName>
        <fullName evidence="7">Calcium/sodium antiporter</fullName>
    </submittedName>
</protein>
<evidence type="ECO:0000259" key="6">
    <source>
        <dbReference type="Pfam" id="PF01699"/>
    </source>
</evidence>
<evidence type="ECO:0000256" key="2">
    <source>
        <dbReference type="ARBA" id="ARBA00022692"/>
    </source>
</evidence>
<dbReference type="InterPro" id="IPR044880">
    <property type="entry name" value="NCX_ion-bd_dom_sf"/>
</dbReference>
<feature type="domain" description="Sodium/calcium exchanger membrane region" evidence="6">
    <location>
        <begin position="5"/>
        <end position="145"/>
    </location>
</feature>
<dbReference type="NCBIfam" id="TIGR00367">
    <property type="entry name" value="calcium/sodium antiporter"/>
    <property type="match status" value="1"/>
</dbReference>
<dbReference type="Proteomes" id="UP001152599">
    <property type="component" value="Unassembled WGS sequence"/>
</dbReference>
<sequence>MLLDILFLLAGFGLLVLGGNWLLRSSVALASRLGMSSMMIGLTVVSFATSMPELIVSLKAALVDSSGIALGNVIGSNVANIGLVLGVTLLITPMNIPRKFFKTDWIFLIVSTAMAMFFMIYYDGIMRWHGIIFILYLSFFIYFLIKTQKPSYSKSNQKRTKVYEKWTIIFLYLVLGAGGLWLGSELLVNSAKSIALSFNVPESVIGLTVVAVGTSVPELAASVIAAIKGERSISFGNLIGSNIFNILSVLGITAIIQPIIVEDVRFINNDIWWMLGFSLILLPMALIGKKYRLSRPHGLILVLAYLAFVYLAF</sequence>
<feature type="transmembrane region" description="Helical" evidence="5">
    <location>
        <begin position="166"/>
        <end position="184"/>
    </location>
</feature>
<dbReference type="GO" id="GO:0008273">
    <property type="term" value="F:calcium, potassium:sodium antiporter activity"/>
    <property type="evidence" value="ECO:0007669"/>
    <property type="project" value="TreeGrafter"/>
</dbReference>
<evidence type="ECO:0000256" key="3">
    <source>
        <dbReference type="ARBA" id="ARBA00022989"/>
    </source>
</evidence>
<dbReference type="GO" id="GO:0005886">
    <property type="term" value="C:plasma membrane"/>
    <property type="evidence" value="ECO:0007669"/>
    <property type="project" value="TreeGrafter"/>
</dbReference>
<dbReference type="AlphaFoldDB" id="A0A9X4N476"/>
<feature type="transmembrane region" description="Helical" evidence="5">
    <location>
        <begin position="204"/>
        <end position="227"/>
    </location>
</feature>
<dbReference type="RefSeq" id="WP_304421061.1">
    <property type="nucleotide sequence ID" value="NZ_JANCMU010000006.1"/>
</dbReference>
<dbReference type="PANTHER" id="PTHR10846:SF8">
    <property type="entry name" value="INNER MEMBRANE PROTEIN YRBG"/>
    <property type="match status" value="1"/>
</dbReference>
<feature type="transmembrane region" description="Helical" evidence="5">
    <location>
        <begin position="35"/>
        <end position="56"/>
    </location>
</feature>
<feature type="domain" description="Sodium/calcium exchanger membrane region" evidence="6">
    <location>
        <begin position="169"/>
        <end position="312"/>
    </location>
</feature>
<feature type="transmembrane region" description="Helical" evidence="5">
    <location>
        <begin position="295"/>
        <end position="312"/>
    </location>
</feature>
<keyword evidence="4 5" id="KW-0472">Membrane</keyword>
<dbReference type="GO" id="GO:0006874">
    <property type="term" value="P:intracellular calcium ion homeostasis"/>
    <property type="evidence" value="ECO:0007669"/>
    <property type="project" value="TreeGrafter"/>
</dbReference>
<dbReference type="Gene3D" id="1.20.1420.30">
    <property type="entry name" value="NCX, central ion-binding region"/>
    <property type="match status" value="1"/>
</dbReference>
<dbReference type="EMBL" id="JANCMU010000006">
    <property type="protein sequence ID" value="MDG4946719.1"/>
    <property type="molecule type" value="Genomic_DNA"/>
</dbReference>
<keyword evidence="3 5" id="KW-1133">Transmembrane helix</keyword>
<accession>A0A9X4N476</accession>
<evidence type="ECO:0000313" key="7">
    <source>
        <dbReference type="EMBL" id="MDG4946719.1"/>
    </source>
</evidence>